<protein>
    <submittedName>
        <fullName evidence="2">Uncharacterized protein</fullName>
    </submittedName>
</protein>
<evidence type="ECO:0000256" key="1">
    <source>
        <dbReference type="SAM" id="MobiDB-lite"/>
    </source>
</evidence>
<dbReference type="EMBL" id="SAUN01000001">
    <property type="protein sequence ID" value="RVX44936.1"/>
    <property type="molecule type" value="Genomic_DNA"/>
</dbReference>
<gene>
    <name evidence="2" type="ORF">EDD27_7706</name>
</gene>
<accession>A0A438MH07</accession>
<feature type="compositionally biased region" description="Basic and acidic residues" evidence="1">
    <location>
        <begin position="10"/>
        <end position="22"/>
    </location>
</feature>
<evidence type="ECO:0000313" key="2">
    <source>
        <dbReference type="EMBL" id="RVX44936.1"/>
    </source>
</evidence>
<dbReference type="AlphaFoldDB" id="A0A438MH07"/>
<keyword evidence="3" id="KW-1185">Reference proteome</keyword>
<reference evidence="2 3" key="1">
    <citation type="submission" date="2019-01" db="EMBL/GenBank/DDBJ databases">
        <title>Sequencing the genomes of 1000 actinobacteria strains.</title>
        <authorList>
            <person name="Klenk H.-P."/>
        </authorList>
    </citation>
    <scope>NUCLEOTIDE SEQUENCE [LARGE SCALE GENOMIC DNA]</scope>
    <source>
        <strain evidence="2 3">DSM 43925</strain>
    </source>
</reference>
<comment type="caution">
    <text evidence="2">The sequence shown here is derived from an EMBL/GenBank/DDBJ whole genome shotgun (WGS) entry which is preliminary data.</text>
</comment>
<name>A0A438MH07_9ACTN</name>
<evidence type="ECO:0000313" key="3">
    <source>
        <dbReference type="Proteomes" id="UP000284824"/>
    </source>
</evidence>
<feature type="region of interest" description="Disordered" evidence="1">
    <location>
        <begin position="1"/>
        <end position="24"/>
    </location>
</feature>
<proteinExistence type="predicted"/>
<sequence>MDALGYHPRPLTERRGQADHSRGHPCLHRTGHRCAAGLTATQPVEVRAGLKQESTTSKRCPASSSPSRWDGQAVTWVELPHHRTALVHGWRAIIERADRVQLSNCASTRGNVDRLDDVKSLGEPLAVAQGLRTDIANEAVGNSEVSERLAVVSDGTASVLNSEGLETYEGGGVIAFVNDSGIPFVAQADQLIDEAASLKPQAVLLAGSALIGRPGKGFEGRYTTGSSRTPFPLVDQAGTVWQSGTP</sequence>
<organism evidence="2 3">
    <name type="scientific">Nonomuraea polychroma</name>
    <dbReference type="NCBI Taxonomy" id="46176"/>
    <lineage>
        <taxon>Bacteria</taxon>
        <taxon>Bacillati</taxon>
        <taxon>Actinomycetota</taxon>
        <taxon>Actinomycetes</taxon>
        <taxon>Streptosporangiales</taxon>
        <taxon>Streptosporangiaceae</taxon>
        <taxon>Nonomuraea</taxon>
    </lineage>
</organism>
<dbReference type="Proteomes" id="UP000284824">
    <property type="component" value="Unassembled WGS sequence"/>
</dbReference>